<organism evidence="1">
    <name type="scientific">Myoviridae sp. ctZ2t4</name>
    <dbReference type="NCBI Taxonomy" id="2827693"/>
    <lineage>
        <taxon>Viruses</taxon>
        <taxon>Duplodnaviria</taxon>
        <taxon>Heunggongvirae</taxon>
        <taxon>Uroviricota</taxon>
        <taxon>Caudoviricetes</taxon>
    </lineage>
</organism>
<accession>A0A8S5SSW3</accession>
<name>A0A8S5SSW3_9CAUD</name>
<dbReference type="EMBL" id="BK032664">
    <property type="protein sequence ID" value="DAF53783.1"/>
    <property type="molecule type" value="Genomic_DNA"/>
</dbReference>
<reference evidence="1" key="1">
    <citation type="journal article" date="2021" name="Proc. Natl. Acad. Sci. U.S.A.">
        <title>A Catalog of Tens of Thousands of Viruses from Human Metagenomes Reveals Hidden Associations with Chronic Diseases.</title>
        <authorList>
            <person name="Tisza M.J."/>
            <person name="Buck C.B."/>
        </authorList>
    </citation>
    <scope>NUCLEOTIDE SEQUENCE</scope>
    <source>
        <strain evidence="1">CtZ2t4</strain>
    </source>
</reference>
<protein>
    <submittedName>
        <fullName evidence="1">Uncharacterized protein</fullName>
    </submittedName>
</protein>
<proteinExistence type="predicted"/>
<sequence>MYLYFLDFVPFYFSHFPKNKDSKTLKENFQTTYKLNKIKL</sequence>
<evidence type="ECO:0000313" key="1">
    <source>
        <dbReference type="EMBL" id="DAF53783.1"/>
    </source>
</evidence>